<dbReference type="EMBL" id="VSRR010097515">
    <property type="protein sequence ID" value="MPC94171.1"/>
    <property type="molecule type" value="Genomic_DNA"/>
</dbReference>
<proteinExistence type="predicted"/>
<dbReference type="Proteomes" id="UP000324222">
    <property type="component" value="Unassembled WGS sequence"/>
</dbReference>
<evidence type="ECO:0000313" key="2">
    <source>
        <dbReference type="Proteomes" id="UP000324222"/>
    </source>
</evidence>
<protein>
    <submittedName>
        <fullName evidence="1">Uncharacterized protein</fullName>
    </submittedName>
</protein>
<organism evidence="1 2">
    <name type="scientific">Portunus trituberculatus</name>
    <name type="common">Swimming crab</name>
    <name type="synonym">Neptunus trituberculatus</name>
    <dbReference type="NCBI Taxonomy" id="210409"/>
    <lineage>
        <taxon>Eukaryota</taxon>
        <taxon>Metazoa</taxon>
        <taxon>Ecdysozoa</taxon>
        <taxon>Arthropoda</taxon>
        <taxon>Crustacea</taxon>
        <taxon>Multicrustacea</taxon>
        <taxon>Malacostraca</taxon>
        <taxon>Eumalacostraca</taxon>
        <taxon>Eucarida</taxon>
        <taxon>Decapoda</taxon>
        <taxon>Pleocyemata</taxon>
        <taxon>Brachyura</taxon>
        <taxon>Eubrachyura</taxon>
        <taxon>Portunoidea</taxon>
        <taxon>Portunidae</taxon>
        <taxon>Portuninae</taxon>
        <taxon>Portunus</taxon>
    </lineage>
</organism>
<sequence length="92" mass="9508">MIAGFGSYSPENNGAINVAPWRVAGAPPAAPTRLPLTHSQSPAITDWSKISLRGVGGSWAESQRGFGERGRGGRRGGRGIQVLLVLIAASLA</sequence>
<accession>A0A5B7J8I2</accession>
<comment type="caution">
    <text evidence="1">The sequence shown here is derived from an EMBL/GenBank/DDBJ whole genome shotgun (WGS) entry which is preliminary data.</text>
</comment>
<evidence type="ECO:0000313" key="1">
    <source>
        <dbReference type="EMBL" id="MPC94171.1"/>
    </source>
</evidence>
<dbReference type="AlphaFoldDB" id="A0A5B7J8I2"/>
<gene>
    <name evidence="1" type="ORF">E2C01_089327</name>
</gene>
<name>A0A5B7J8I2_PORTR</name>
<keyword evidence="2" id="KW-1185">Reference proteome</keyword>
<reference evidence="1 2" key="1">
    <citation type="submission" date="2019-05" db="EMBL/GenBank/DDBJ databases">
        <title>Another draft genome of Portunus trituberculatus and its Hox gene families provides insights of decapod evolution.</title>
        <authorList>
            <person name="Jeong J.-H."/>
            <person name="Song I."/>
            <person name="Kim S."/>
            <person name="Choi T."/>
            <person name="Kim D."/>
            <person name="Ryu S."/>
            <person name="Kim W."/>
        </authorList>
    </citation>
    <scope>NUCLEOTIDE SEQUENCE [LARGE SCALE GENOMIC DNA]</scope>
    <source>
        <tissue evidence="1">Muscle</tissue>
    </source>
</reference>